<comment type="caution">
    <text evidence="6">The sequence shown here is derived from an EMBL/GenBank/DDBJ whole genome shotgun (WGS) entry which is preliminary data.</text>
</comment>
<evidence type="ECO:0000256" key="3">
    <source>
        <dbReference type="ARBA" id="ARBA00023163"/>
    </source>
</evidence>
<dbReference type="Pfam" id="PF00440">
    <property type="entry name" value="TetR_N"/>
    <property type="match status" value="1"/>
</dbReference>
<sequence length="194" mass="21141">MTFTSEPRVDSGVRGRTRRAILDAAAALWSRDPSASLGDIADHAEISRSTLHRYFPERQDLTRALLADSKASMDAALASTGPEDHPAVQALENSLRALVDAGDRIVFLFSDMHRLNHDDVDWGEDDETLTRLIRRAQAEDALDPGLDPTWIESAYYALVYVAAMSASSGAMPRHVAADQAVRTFLHGVAGRATP</sequence>
<keyword evidence="2 4" id="KW-0238">DNA-binding</keyword>
<feature type="domain" description="HTH tetR-type" evidence="5">
    <location>
        <begin position="15"/>
        <end position="73"/>
    </location>
</feature>
<dbReference type="Gene3D" id="1.10.357.10">
    <property type="entry name" value="Tetracycline Repressor, domain 2"/>
    <property type="match status" value="1"/>
</dbReference>
<evidence type="ECO:0000313" key="6">
    <source>
        <dbReference type="EMBL" id="NDL60747.1"/>
    </source>
</evidence>
<accession>A0A7K3MCI2</accession>
<dbReference type="AlphaFoldDB" id="A0A7K3MCI2"/>
<dbReference type="PANTHER" id="PTHR30055:SF234">
    <property type="entry name" value="HTH-TYPE TRANSCRIPTIONAL REGULATOR BETI"/>
    <property type="match status" value="1"/>
</dbReference>
<organism evidence="6 7">
    <name type="scientific">Phytoactinopolyspora mesophila</name>
    <dbReference type="NCBI Taxonomy" id="2650750"/>
    <lineage>
        <taxon>Bacteria</taxon>
        <taxon>Bacillati</taxon>
        <taxon>Actinomycetota</taxon>
        <taxon>Actinomycetes</taxon>
        <taxon>Jiangellales</taxon>
        <taxon>Jiangellaceae</taxon>
        <taxon>Phytoactinopolyspora</taxon>
    </lineage>
</organism>
<dbReference type="InterPro" id="IPR001647">
    <property type="entry name" value="HTH_TetR"/>
</dbReference>
<gene>
    <name evidence="6" type="ORF">F7O44_27090</name>
</gene>
<dbReference type="Proteomes" id="UP000460435">
    <property type="component" value="Unassembled WGS sequence"/>
</dbReference>
<dbReference type="RefSeq" id="WP_162453460.1">
    <property type="nucleotide sequence ID" value="NZ_WLZY01000014.1"/>
</dbReference>
<dbReference type="GO" id="GO:0003700">
    <property type="term" value="F:DNA-binding transcription factor activity"/>
    <property type="evidence" value="ECO:0007669"/>
    <property type="project" value="TreeGrafter"/>
</dbReference>
<proteinExistence type="predicted"/>
<keyword evidence="7" id="KW-1185">Reference proteome</keyword>
<dbReference type="InterPro" id="IPR009057">
    <property type="entry name" value="Homeodomain-like_sf"/>
</dbReference>
<evidence type="ECO:0000256" key="1">
    <source>
        <dbReference type="ARBA" id="ARBA00023015"/>
    </source>
</evidence>
<protein>
    <submittedName>
        <fullName evidence="6">TetR family transcriptional regulator</fullName>
    </submittedName>
</protein>
<dbReference type="SUPFAM" id="SSF46689">
    <property type="entry name" value="Homeodomain-like"/>
    <property type="match status" value="1"/>
</dbReference>
<dbReference type="GO" id="GO:0000976">
    <property type="term" value="F:transcription cis-regulatory region binding"/>
    <property type="evidence" value="ECO:0007669"/>
    <property type="project" value="TreeGrafter"/>
</dbReference>
<keyword evidence="1" id="KW-0805">Transcription regulation</keyword>
<reference evidence="6 7" key="1">
    <citation type="submission" date="2019-11" db="EMBL/GenBank/DDBJ databases">
        <authorList>
            <person name="Li X.-J."/>
            <person name="Feng X.-M."/>
        </authorList>
    </citation>
    <scope>NUCLEOTIDE SEQUENCE [LARGE SCALE GENOMIC DNA]</scope>
    <source>
        <strain evidence="6 7">XMNu-373</strain>
    </source>
</reference>
<evidence type="ECO:0000313" key="7">
    <source>
        <dbReference type="Proteomes" id="UP000460435"/>
    </source>
</evidence>
<evidence type="ECO:0000256" key="4">
    <source>
        <dbReference type="PROSITE-ProRule" id="PRU00335"/>
    </source>
</evidence>
<dbReference type="EMBL" id="WLZY01000014">
    <property type="protein sequence ID" value="NDL60747.1"/>
    <property type="molecule type" value="Genomic_DNA"/>
</dbReference>
<evidence type="ECO:0000256" key="2">
    <source>
        <dbReference type="ARBA" id="ARBA00023125"/>
    </source>
</evidence>
<dbReference type="PROSITE" id="PS50977">
    <property type="entry name" value="HTH_TETR_2"/>
    <property type="match status" value="1"/>
</dbReference>
<evidence type="ECO:0000259" key="5">
    <source>
        <dbReference type="PROSITE" id="PS50977"/>
    </source>
</evidence>
<dbReference type="PANTHER" id="PTHR30055">
    <property type="entry name" value="HTH-TYPE TRANSCRIPTIONAL REGULATOR RUTR"/>
    <property type="match status" value="1"/>
</dbReference>
<feature type="DNA-binding region" description="H-T-H motif" evidence="4">
    <location>
        <begin position="36"/>
        <end position="55"/>
    </location>
</feature>
<keyword evidence="3" id="KW-0804">Transcription</keyword>
<dbReference type="InterPro" id="IPR050109">
    <property type="entry name" value="HTH-type_TetR-like_transc_reg"/>
</dbReference>
<name>A0A7K3MCI2_9ACTN</name>